<dbReference type="EMBL" id="JAVFWL010000002">
    <property type="protein sequence ID" value="KAK6736406.1"/>
    <property type="molecule type" value="Genomic_DNA"/>
</dbReference>
<protein>
    <submittedName>
        <fullName evidence="1">Uncharacterized protein</fullName>
    </submittedName>
</protein>
<proteinExistence type="predicted"/>
<sequence length="90" mass="10080">MLSIVYGDRQEIGCVRNRNGPAKSSALSSHKQLVTIVPWANMETTSELIRTTTSAAEIDKENFYDDSAFLGRLIQFWNDDSEGNENAVVR</sequence>
<accession>A0ABR1CGQ6</accession>
<name>A0ABR1CGQ6_NECAM</name>
<evidence type="ECO:0000313" key="2">
    <source>
        <dbReference type="Proteomes" id="UP001303046"/>
    </source>
</evidence>
<organism evidence="1 2">
    <name type="scientific">Necator americanus</name>
    <name type="common">Human hookworm</name>
    <dbReference type="NCBI Taxonomy" id="51031"/>
    <lineage>
        <taxon>Eukaryota</taxon>
        <taxon>Metazoa</taxon>
        <taxon>Ecdysozoa</taxon>
        <taxon>Nematoda</taxon>
        <taxon>Chromadorea</taxon>
        <taxon>Rhabditida</taxon>
        <taxon>Rhabditina</taxon>
        <taxon>Rhabditomorpha</taxon>
        <taxon>Strongyloidea</taxon>
        <taxon>Ancylostomatidae</taxon>
        <taxon>Bunostominae</taxon>
        <taxon>Necator</taxon>
    </lineage>
</organism>
<gene>
    <name evidence="1" type="primary">Necator_chrII.g7012</name>
    <name evidence="1" type="ORF">RB195_019219</name>
</gene>
<keyword evidence="2" id="KW-1185">Reference proteome</keyword>
<comment type="caution">
    <text evidence="1">The sequence shown here is derived from an EMBL/GenBank/DDBJ whole genome shotgun (WGS) entry which is preliminary data.</text>
</comment>
<dbReference type="Proteomes" id="UP001303046">
    <property type="component" value="Unassembled WGS sequence"/>
</dbReference>
<evidence type="ECO:0000313" key="1">
    <source>
        <dbReference type="EMBL" id="KAK6736406.1"/>
    </source>
</evidence>
<reference evidence="1 2" key="1">
    <citation type="submission" date="2023-08" db="EMBL/GenBank/DDBJ databases">
        <title>A Necator americanus chromosomal reference genome.</title>
        <authorList>
            <person name="Ilik V."/>
            <person name="Petrzelkova K.J."/>
            <person name="Pardy F."/>
            <person name="Fuh T."/>
            <person name="Niatou-Singa F.S."/>
            <person name="Gouil Q."/>
            <person name="Baker L."/>
            <person name="Ritchie M.E."/>
            <person name="Jex A.R."/>
            <person name="Gazzola D."/>
            <person name="Li H."/>
            <person name="Toshio Fujiwara R."/>
            <person name="Zhan B."/>
            <person name="Aroian R.V."/>
            <person name="Pafco B."/>
            <person name="Schwarz E.M."/>
        </authorList>
    </citation>
    <scope>NUCLEOTIDE SEQUENCE [LARGE SCALE GENOMIC DNA]</scope>
    <source>
        <strain evidence="1 2">Aroian</strain>
        <tissue evidence="1">Whole animal</tissue>
    </source>
</reference>